<feature type="non-terminal residue" evidence="1">
    <location>
        <position position="847"/>
    </location>
</feature>
<dbReference type="InterPro" id="IPR007555">
    <property type="entry name" value="DUF499"/>
</dbReference>
<gene>
    <name evidence="1" type="ORF">METZ01_LOCUS139698</name>
</gene>
<reference evidence="1" key="1">
    <citation type="submission" date="2018-05" db="EMBL/GenBank/DDBJ databases">
        <authorList>
            <person name="Lanie J.A."/>
            <person name="Ng W.-L."/>
            <person name="Kazmierczak K.M."/>
            <person name="Andrzejewski T.M."/>
            <person name="Davidsen T.M."/>
            <person name="Wayne K.J."/>
            <person name="Tettelin H."/>
            <person name="Glass J.I."/>
            <person name="Rusch D."/>
            <person name="Podicherti R."/>
            <person name="Tsui H.-C.T."/>
            <person name="Winkler M.E."/>
        </authorList>
    </citation>
    <scope>NUCLEOTIDE SEQUENCE</scope>
</reference>
<feature type="non-terminal residue" evidence="1">
    <location>
        <position position="1"/>
    </location>
</feature>
<dbReference type="AlphaFoldDB" id="A0A381ZCJ8"/>
<evidence type="ECO:0000313" key="1">
    <source>
        <dbReference type="EMBL" id="SVA86844.1"/>
    </source>
</evidence>
<name>A0A381ZCJ8_9ZZZZ</name>
<dbReference type="Pfam" id="PF04465">
    <property type="entry name" value="DUF499"/>
    <property type="match status" value="1"/>
</dbReference>
<accession>A0A381ZCJ8</accession>
<protein>
    <recommendedName>
        <fullName evidence="2">ATP-binding protein</fullName>
    </recommendedName>
</protein>
<proteinExistence type="predicted"/>
<dbReference type="EMBL" id="UINC01020756">
    <property type="protein sequence ID" value="SVA86844.1"/>
    <property type="molecule type" value="Genomic_DNA"/>
</dbReference>
<organism evidence="1">
    <name type="scientific">marine metagenome</name>
    <dbReference type="NCBI Taxonomy" id="408172"/>
    <lineage>
        <taxon>unclassified sequences</taxon>
        <taxon>metagenomes</taxon>
        <taxon>ecological metagenomes</taxon>
    </lineage>
</organism>
<evidence type="ECO:0008006" key="2">
    <source>
        <dbReference type="Google" id="ProtNLM"/>
    </source>
</evidence>
<sequence length="847" mass="92036">VPDLSSIRETCTPREDVLQGGLLDKHFAAQLDQVIRNADGYETYSDAESFFSLTYPTAGLQALLAGTFARLSGNADAAPSAQHAVYRYETSFGGGKTHGLIGLWHLAQGARPSNVAEFIDPGLLPEECRIAAVVGDSLDPINGLTTGDVTTYTLWGEIARQLGPEAWDRVAESDQGRTSISAEIWLELFGDTPTVIVIDELAQYLRRLVSSGDGSVQRLASATIDMLKLLFQSATTAPAVRVIVTLATGTKAFGVETTELEEQLFDVASQELIDEASDVMERPKGAIGRPAEDEEIGFILRRRLFESVDEKAAAAAAKAYQGLYSELAEREVQVGQATTDPAEFCERIRAAYPFHPALIDCLDKRIGPLPGFQRARGALKMLAESVARLWADKIDLPLINLGDLPLEADQVRAAVTTSVGREELSGPAEADFAAPTSHAWMVDGERWPDRRVATRSCRTVFLHSIAGEPSPGAGPPDLYAGTLRPGDDPDLIDESLAATSQVAWHLVSDGLTWRFQVAPNANRIIASETANITNAQITEELDRRIRQIFPNDGPVKAIHGANSPAGVPDADQLRLVVFSHADLTTIARDASKAPDKVTAIAGYAGAKEHNRTYRNSVVFLVPDGDALDAMRDRVRFELAAERITSDQARMGAFDSEVAAGLRQLADKVKLETRLAICTVYRHLYWPVNDSKNNHLRHHELPPRNQGEVASAQTKVVVEALATNGKLATTPPPTDRLTKATGFERSGEVTTAEVAQVPWLDHSSKLVLNPNMINDAITAGIRNGTWVYYDANAERAYTDAMAPPAVRIGSDTWLYTKERAEELGLLRRSTTLVDIVNVLDKRGDNGQI</sequence>